<dbReference type="AlphaFoldDB" id="A0A645IFB5"/>
<evidence type="ECO:0000313" key="1">
    <source>
        <dbReference type="EMBL" id="MPN49522.1"/>
    </source>
</evidence>
<organism evidence="1">
    <name type="scientific">bioreactor metagenome</name>
    <dbReference type="NCBI Taxonomy" id="1076179"/>
    <lineage>
        <taxon>unclassified sequences</taxon>
        <taxon>metagenomes</taxon>
        <taxon>ecological metagenomes</taxon>
    </lineage>
</organism>
<sequence length="80" mass="8436">MGGEQRFGNGGLSLKLCLHHALQTLSHTRLGFSSLCSLLPQTHGFDEVPAIAFDAVVACGSGFLALALDHHNMLAMTPGF</sequence>
<accession>A0A645IFB5</accession>
<proteinExistence type="predicted"/>
<dbReference type="EMBL" id="VSSQ01112844">
    <property type="protein sequence ID" value="MPN49522.1"/>
    <property type="molecule type" value="Genomic_DNA"/>
</dbReference>
<reference evidence="1" key="1">
    <citation type="submission" date="2019-08" db="EMBL/GenBank/DDBJ databases">
        <authorList>
            <person name="Kucharzyk K."/>
            <person name="Murdoch R.W."/>
            <person name="Higgins S."/>
            <person name="Loffler F."/>
        </authorList>
    </citation>
    <scope>NUCLEOTIDE SEQUENCE</scope>
</reference>
<name>A0A645IFB5_9ZZZZ</name>
<protein>
    <submittedName>
        <fullName evidence="1">Uncharacterized protein</fullName>
    </submittedName>
</protein>
<comment type="caution">
    <text evidence="1">The sequence shown here is derived from an EMBL/GenBank/DDBJ whole genome shotgun (WGS) entry which is preliminary data.</text>
</comment>
<gene>
    <name evidence="1" type="ORF">SDC9_197143</name>
</gene>